<dbReference type="Gene3D" id="3.40.50.410">
    <property type="entry name" value="von Willebrand factor, type A domain"/>
    <property type="match status" value="3"/>
</dbReference>
<keyword evidence="3" id="KW-1185">Reference proteome</keyword>
<feature type="compositionally biased region" description="Low complexity" evidence="1">
    <location>
        <begin position="743"/>
        <end position="787"/>
    </location>
</feature>
<sequence length="981" mass="108953">MKPFFFVDDVQTAISFSETYFFQEVGTSVVTCAGEKPVKVTLPPTEEVHVTPWTIATSVPSVTRSSKLFNEKQKEQSDIKPEENSVDAVIQSFDRADFAKDDKPVIAPHNLTRTKKHIITLEYCSCKYSKMDLEIILDASTSRQEVFEHQRELALSLVERLPIDAGDTHVAVGVNSFTAVPTLRQTLGLGRDKQARIIMVRHAIEDIKYNGGSTLTAQAVDLSVEDLERGRRSDAIQVVVLMNDGISQDPWEDVLKSSERLRATGAERFGVALGDKVDLRELMHYIGDEKRIYRDGSTERFLSDVVSLLSGGEDCEAQFVPKQSIEMAPSEACEPAKVDIMVVFDNSDGTSNLTDPSVNSNKYLLLDVLGSLPATSDGQKIRLSIISFAVEPNLLVGFNDNQQRETVFRKMEEIKAEHGKPAYAKAINFALEEYEKSHRANTHGILLIVGDGKSDDKPNERKIVAHDLQKQKDLSRFAVDSGKAIDEDSLAEYTGSVDRVFNYDRNAEFAKKLLNEVKGSRCIQEQTKESKSAEKNIEMPSFLRGALRDIANKPDNGLKEFESEKQKNLSRFAVDSGKAIDEDSLAEYTGSVDRVFNYDRNAEFAKKLLNEVTGSRCIQEQTKESKSAEKNIEMPSFLRGALRDIANKPDNGLKEFESEKLVVKEKSTASTKKVTARPTLTTRRLATRRPTTQKSTPSSTTVRRTTTPKTRRTTKKATDTTATTMKISTTTTTTRTTTKRTTPRSTTKLRIATTVTPRTTRTTTPRPTTASRPPTPTRHPVTRATRPSTTEAITQFAAGCLLDVIIIIDSSGSVEDTFLREKELAAGIIERLRVGAMNARIALIKFAAKEKVRTVWSFDRPQSRAHVLRALDSITFSSGTTAIHTALLQAITEYTAVKGARPGEATPIGIVFTDGFGQKDTTEAATLLRAIIPNMFAVAINHQYPINRIELERIAGAKERVFTDSNIDELYSMLQRFTSSC</sequence>
<name>A0A0M3IF76_ASCLU</name>
<feature type="domain" description="VWFA" evidence="2">
    <location>
        <begin position="339"/>
        <end position="517"/>
    </location>
</feature>
<dbReference type="CDD" id="cd01450">
    <property type="entry name" value="vWFA_subfamily_ECM"/>
    <property type="match status" value="1"/>
</dbReference>
<reference evidence="4" key="1">
    <citation type="submission" date="2017-02" db="UniProtKB">
        <authorList>
            <consortium name="WormBaseParasite"/>
        </authorList>
    </citation>
    <scope>IDENTIFICATION</scope>
</reference>
<dbReference type="Pfam" id="PF00092">
    <property type="entry name" value="VWA"/>
    <property type="match status" value="3"/>
</dbReference>
<feature type="region of interest" description="Disordered" evidence="1">
    <location>
        <begin position="666"/>
        <end position="787"/>
    </location>
</feature>
<dbReference type="PANTHER" id="PTHR24020:SF84">
    <property type="entry name" value="VWFA DOMAIN-CONTAINING PROTEIN"/>
    <property type="match status" value="1"/>
</dbReference>
<dbReference type="Proteomes" id="UP000036681">
    <property type="component" value="Unplaced"/>
</dbReference>
<dbReference type="InterPro" id="IPR036465">
    <property type="entry name" value="vWFA_dom_sf"/>
</dbReference>
<feature type="compositionally biased region" description="Low complexity" evidence="1">
    <location>
        <begin position="719"/>
        <end position="736"/>
    </location>
</feature>
<dbReference type="WBParaSite" id="ALUE_0001683601-mRNA-1">
    <property type="protein sequence ID" value="ALUE_0001683601-mRNA-1"/>
    <property type="gene ID" value="ALUE_0001683601"/>
</dbReference>
<dbReference type="InterPro" id="IPR002035">
    <property type="entry name" value="VWF_A"/>
</dbReference>
<dbReference type="SUPFAM" id="SSF53300">
    <property type="entry name" value="vWA-like"/>
    <property type="match status" value="3"/>
</dbReference>
<evidence type="ECO:0000256" key="1">
    <source>
        <dbReference type="SAM" id="MobiDB-lite"/>
    </source>
</evidence>
<dbReference type="AlphaFoldDB" id="A0A0M3IF76"/>
<evidence type="ECO:0000313" key="3">
    <source>
        <dbReference type="Proteomes" id="UP000036681"/>
    </source>
</evidence>
<dbReference type="InterPro" id="IPR050525">
    <property type="entry name" value="ECM_Assembly_Org"/>
</dbReference>
<accession>A0A0M3IF76</accession>
<dbReference type="PROSITE" id="PS50234">
    <property type="entry name" value="VWFA"/>
    <property type="match status" value="3"/>
</dbReference>
<organism evidence="3 4">
    <name type="scientific">Ascaris lumbricoides</name>
    <name type="common">Giant roundworm</name>
    <dbReference type="NCBI Taxonomy" id="6252"/>
    <lineage>
        <taxon>Eukaryota</taxon>
        <taxon>Metazoa</taxon>
        <taxon>Ecdysozoa</taxon>
        <taxon>Nematoda</taxon>
        <taxon>Chromadorea</taxon>
        <taxon>Rhabditida</taxon>
        <taxon>Spirurina</taxon>
        <taxon>Ascaridomorpha</taxon>
        <taxon>Ascaridoidea</taxon>
        <taxon>Ascarididae</taxon>
        <taxon>Ascaris</taxon>
    </lineage>
</organism>
<evidence type="ECO:0000313" key="4">
    <source>
        <dbReference type="WBParaSite" id="ALUE_0001683601-mRNA-1"/>
    </source>
</evidence>
<feature type="domain" description="VWFA" evidence="2">
    <location>
        <begin position="132"/>
        <end position="309"/>
    </location>
</feature>
<protein>
    <submittedName>
        <fullName evidence="4">VWFA domain-containing protein</fullName>
    </submittedName>
</protein>
<proteinExistence type="predicted"/>
<feature type="compositionally biased region" description="Low complexity" evidence="1">
    <location>
        <begin position="676"/>
        <end position="708"/>
    </location>
</feature>
<evidence type="ECO:0000259" key="2">
    <source>
        <dbReference type="PROSITE" id="PS50234"/>
    </source>
</evidence>
<feature type="domain" description="VWFA" evidence="2">
    <location>
        <begin position="803"/>
        <end position="977"/>
    </location>
</feature>
<dbReference type="PANTHER" id="PTHR24020">
    <property type="entry name" value="COLLAGEN ALPHA"/>
    <property type="match status" value="1"/>
</dbReference>
<dbReference type="SMART" id="SM00327">
    <property type="entry name" value="VWA"/>
    <property type="match status" value="3"/>
</dbReference>